<dbReference type="GO" id="GO:0009736">
    <property type="term" value="P:cytokinin-activated signaling pathway"/>
    <property type="evidence" value="ECO:0007669"/>
    <property type="project" value="EnsemblPlants"/>
</dbReference>
<dbReference type="InterPro" id="IPR036047">
    <property type="entry name" value="F-box-like_dom_sf"/>
</dbReference>
<dbReference type="OMA" id="TRHYLMR"/>
<name>A0A087HJ90_ARAAL</name>
<gene>
    <name evidence="1" type="ordered locus">AALP_Aa2g223400</name>
</gene>
<protein>
    <recommendedName>
        <fullName evidence="3">F-box domain-containing protein</fullName>
    </recommendedName>
</protein>
<dbReference type="GO" id="GO:0010540">
    <property type="term" value="P:basipetal auxin transport"/>
    <property type="evidence" value="ECO:0007669"/>
    <property type="project" value="EnsemblPlants"/>
</dbReference>
<dbReference type="OrthoDB" id="1693699at2759"/>
<evidence type="ECO:0000313" key="2">
    <source>
        <dbReference type="Proteomes" id="UP000029120"/>
    </source>
</evidence>
<dbReference type="InterPro" id="IPR044809">
    <property type="entry name" value="AUF1-like"/>
</dbReference>
<dbReference type="Proteomes" id="UP000029120">
    <property type="component" value="Chromosome 2"/>
</dbReference>
<evidence type="ECO:0000313" key="1">
    <source>
        <dbReference type="EMBL" id="KFK42192.1"/>
    </source>
</evidence>
<accession>A0A087HJ90</accession>
<dbReference type="GO" id="GO:0010541">
    <property type="term" value="P:acropetal auxin transport"/>
    <property type="evidence" value="ECO:0007669"/>
    <property type="project" value="EnsemblPlants"/>
</dbReference>
<dbReference type="AlphaFoldDB" id="A0A087HJ90"/>
<evidence type="ECO:0008006" key="3">
    <source>
        <dbReference type="Google" id="ProtNLM"/>
    </source>
</evidence>
<dbReference type="Gramene" id="KFK42192">
    <property type="protein sequence ID" value="KFK42192"/>
    <property type="gene ID" value="AALP_AA2G223400"/>
</dbReference>
<organism evidence="1 2">
    <name type="scientific">Arabis alpina</name>
    <name type="common">Alpine rock-cress</name>
    <dbReference type="NCBI Taxonomy" id="50452"/>
    <lineage>
        <taxon>Eukaryota</taxon>
        <taxon>Viridiplantae</taxon>
        <taxon>Streptophyta</taxon>
        <taxon>Embryophyta</taxon>
        <taxon>Tracheophyta</taxon>
        <taxon>Spermatophyta</taxon>
        <taxon>Magnoliopsida</taxon>
        <taxon>eudicotyledons</taxon>
        <taxon>Gunneridae</taxon>
        <taxon>Pentapetalae</taxon>
        <taxon>rosids</taxon>
        <taxon>malvids</taxon>
        <taxon>Brassicales</taxon>
        <taxon>Brassicaceae</taxon>
        <taxon>Arabideae</taxon>
        <taxon>Arabis</taxon>
    </lineage>
</organism>
<keyword evidence="2" id="KW-1185">Reference proteome</keyword>
<dbReference type="SUPFAM" id="SSF81383">
    <property type="entry name" value="F-box domain"/>
    <property type="match status" value="1"/>
</dbReference>
<sequence length="338" mass="37413">MDSFDSIPDPIVIDILNKVSDVKTLIRCRLISKRFNSLSTQSDSLLLQLDQILGATVTTDSDSPISNFFKSIFKSIHCLLPPIFSKSIDPSQILTRSPKTPAQILSKFERIRNLEVELYGGDVKLEKGAAVKWKAQFGETLKTCVIVAYRSATVNTTTETVTETTTETDSEFVCGLKTRVVWTISALMAASTRHYLMKDLVKEHKEMEKLTVYDRDGEGTVVMNAIGMKEYRETAAREMAREIEKGVVERVAKERTVVPSVRMSMRHAPSLKLKSGICLEAATLVVVRPSGGGVVSDDDNDVELATEAFAGDGGDCMYGEAVTALLKRRRNVLEMNSF</sequence>
<dbReference type="EMBL" id="CM002870">
    <property type="protein sequence ID" value="KFK42192.1"/>
    <property type="molecule type" value="Genomic_DNA"/>
</dbReference>
<dbReference type="eggNOG" id="ENOG502QV7H">
    <property type="taxonomic scope" value="Eukaryota"/>
</dbReference>
<dbReference type="PANTHER" id="PTHR31215">
    <property type="entry name" value="OS05G0510400 PROTEIN-RELATED"/>
    <property type="match status" value="1"/>
</dbReference>
<reference evidence="2" key="1">
    <citation type="journal article" date="2015" name="Nat. Plants">
        <title>Genome expansion of Arabis alpina linked with retrotransposition and reduced symmetric DNA methylation.</title>
        <authorList>
            <person name="Willing E.M."/>
            <person name="Rawat V."/>
            <person name="Mandakova T."/>
            <person name="Maumus F."/>
            <person name="James G.V."/>
            <person name="Nordstroem K.J."/>
            <person name="Becker C."/>
            <person name="Warthmann N."/>
            <person name="Chica C."/>
            <person name="Szarzynska B."/>
            <person name="Zytnicki M."/>
            <person name="Albani M.C."/>
            <person name="Kiefer C."/>
            <person name="Bergonzi S."/>
            <person name="Castaings L."/>
            <person name="Mateos J.L."/>
            <person name="Berns M.C."/>
            <person name="Bujdoso N."/>
            <person name="Piofczyk T."/>
            <person name="de Lorenzo L."/>
            <person name="Barrero-Sicilia C."/>
            <person name="Mateos I."/>
            <person name="Piednoel M."/>
            <person name="Hagmann J."/>
            <person name="Chen-Min-Tao R."/>
            <person name="Iglesias-Fernandez R."/>
            <person name="Schuster S.C."/>
            <person name="Alonso-Blanco C."/>
            <person name="Roudier F."/>
            <person name="Carbonero P."/>
            <person name="Paz-Ares J."/>
            <person name="Davis S.J."/>
            <person name="Pecinka A."/>
            <person name="Quesneville H."/>
            <person name="Colot V."/>
            <person name="Lysak M.A."/>
            <person name="Weigel D."/>
            <person name="Coupland G."/>
            <person name="Schneeberger K."/>
        </authorList>
    </citation>
    <scope>NUCLEOTIDE SEQUENCE [LARGE SCALE GENOMIC DNA]</scope>
    <source>
        <strain evidence="2">cv. Pajares</strain>
    </source>
</reference>
<proteinExistence type="predicted"/>